<dbReference type="NCBIfam" id="NF001220">
    <property type="entry name" value="PRK00194.1"/>
    <property type="match status" value="1"/>
</dbReference>
<dbReference type="PROSITE" id="PS51671">
    <property type="entry name" value="ACT"/>
    <property type="match status" value="1"/>
</dbReference>
<keyword evidence="4" id="KW-1185">Reference proteome</keyword>
<dbReference type="Proteomes" id="UP000019365">
    <property type="component" value="Unassembled WGS sequence"/>
</dbReference>
<proteinExistence type="inferred from homology"/>
<dbReference type="OrthoDB" id="9803078at2"/>
<evidence type="ECO:0000313" key="3">
    <source>
        <dbReference type="EMBL" id="EWM52435.1"/>
    </source>
</evidence>
<dbReference type="HAMAP" id="MF_01054">
    <property type="entry name" value="UPF0237"/>
    <property type="match status" value="1"/>
</dbReference>
<dbReference type="CDD" id="cd04872">
    <property type="entry name" value="ACT_1ZPV"/>
    <property type="match status" value="1"/>
</dbReference>
<dbReference type="PATRIC" id="fig|1341157.4.peg.2808"/>
<dbReference type="InterPro" id="IPR050990">
    <property type="entry name" value="UPF0237/GcvR_regulator"/>
</dbReference>
<dbReference type="EMBL" id="ATAX01000035">
    <property type="protein sequence ID" value="EWM52435.1"/>
    <property type="molecule type" value="Genomic_DNA"/>
</dbReference>
<comment type="caution">
    <text evidence="3">The sequence shown here is derived from an EMBL/GenBank/DDBJ whole genome shotgun (WGS) entry which is preliminary data.</text>
</comment>
<dbReference type="InterPro" id="IPR022986">
    <property type="entry name" value="UPF0237_ACT"/>
</dbReference>
<comment type="similarity">
    <text evidence="1">Belongs to the UPF0237 family.</text>
</comment>
<dbReference type="RefSeq" id="WP_019680884.1">
    <property type="nucleotide sequence ID" value="NZ_ATAX01000035.1"/>
</dbReference>
<organism evidence="3 4">
    <name type="scientific">Ruminococcus flavefaciens 007c</name>
    <dbReference type="NCBI Taxonomy" id="1341157"/>
    <lineage>
        <taxon>Bacteria</taxon>
        <taxon>Bacillati</taxon>
        <taxon>Bacillota</taxon>
        <taxon>Clostridia</taxon>
        <taxon>Eubacteriales</taxon>
        <taxon>Oscillospiraceae</taxon>
        <taxon>Ruminococcus</taxon>
    </lineage>
</organism>
<dbReference type="AlphaFoldDB" id="W7UUC5"/>
<protein>
    <recommendedName>
        <fullName evidence="1">UPF0237 protein RF007C_07820</fullName>
    </recommendedName>
</protein>
<dbReference type="InterPro" id="IPR002912">
    <property type="entry name" value="ACT_dom"/>
</dbReference>
<accession>W7UUC5</accession>
<reference evidence="3 4" key="1">
    <citation type="journal article" date="2014" name="PLoS ONE">
        <title>Rumen cellulosomics: divergent fiber-degrading strategies revealed by comparative genome-wide analysis of six ruminococcal strains.</title>
        <authorList>
            <person name="Dassa B."/>
            <person name="Borovok I."/>
            <person name="Ruimy-Israeli V."/>
            <person name="Lamed R."/>
            <person name="Flint H.J."/>
            <person name="Duncan S.H."/>
            <person name="Henrissat B."/>
            <person name="Coutinho P."/>
            <person name="Morrison M."/>
            <person name="Mosoni P."/>
            <person name="Yeoman C.J."/>
            <person name="White B.A."/>
            <person name="Bayer E.A."/>
        </authorList>
    </citation>
    <scope>NUCLEOTIDE SEQUENCE [LARGE SCALE GENOMIC DNA]</scope>
    <source>
        <strain evidence="3 4">007c</strain>
    </source>
</reference>
<evidence type="ECO:0000313" key="4">
    <source>
        <dbReference type="Proteomes" id="UP000019365"/>
    </source>
</evidence>
<dbReference type="Gene3D" id="3.30.70.260">
    <property type="match status" value="1"/>
</dbReference>
<dbReference type="InterPro" id="IPR045865">
    <property type="entry name" value="ACT-like_dom_sf"/>
</dbReference>
<dbReference type="eggNOG" id="COG3830">
    <property type="taxonomic scope" value="Bacteria"/>
</dbReference>
<dbReference type="SUPFAM" id="SSF55021">
    <property type="entry name" value="ACT-like"/>
    <property type="match status" value="1"/>
</dbReference>
<dbReference type="PANTHER" id="PTHR34875:SF6">
    <property type="entry name" value="UPF0237 PROTEIN MJ1558"/>
    <property type="match status" value="1"/>
</dbReference>
<feature type="domain" description="ACT" evidence="2">
    <location>
        <begin position="4"/>
        <end position="78"/>
    </location>
</feature>
<dbReference type="Pfam" id="PF13740">
    <property type="entry name" value="ACT_6"/>
    <property type="match status" value="1"/>
</dbReference>
<evidence type="ECO:0000256" key="1">
    <source>
        <dbReference type="HAMAP-Rule" id="MF_01054"/>
    </source>
</evidence>
<dbReference type="PANTHER" id="PTHR34875">
    <property type="entry name" value="UPF0237 PROTEIN MJ1558"/>
    <property type="match status" value="1"/>
</dbReference>
<sequence length="89" mass="9752">MRAVVTVIGKDTVGILHKVSGICAEYNVNVIEVTQSVLQDMFAMIMLVDITDIKGDFSELVGRMTALGTELGLSIHTMHEDIFNSMHSI</sequence>
<name>W7UUC5_RUMFL</name>
<gene>
    <name evidence="3" type="ORF">RF007C_07820</name>
</gene>
<evidence type="ECO:0000259" key="2">
    <source>
        <dbReference type="PROSITE" id="PS51671"/>
    </source>
</evidence>